<dbReference type="RefSeq" id="WP_377467637.1">
    <property type="nucleotide sequence ID" value="NZ_JBHUOP010000006.1"/>
</dbReference>
<name>A0ABW5XJT6_9MICO</name>
<protein>
    <submittedName>
        <fullName evidence="1">HAD-IA family hydrolase</fullName>
    </submittedName>
</protein>
<dbReference type="InterPro" id="IPR006439">
    <property type="entry name" value="HAD-SF_hydro_IA"/>
</dbReference>
<dbReference type="GO" id="GO:0016787">
    <property type="term" value="F:hydrolase activity"/>
    <property type="evidence" value="ECO:0007669"/>
    <property type="project" value="UniProtKB-KW"/>
</dbReference>
<dbReference type="InterPro" id="IPR023198">
    <property type="entry name" value="PGP-like_dom2"/>
</dbReference>
<dbReference type="PANTHER" id="PTHR43481:SF4">
    <property type="entry name" value="GLYCEROL-1-PHOSPHATE PHOSPHOHYDROLASE 1-RELATED"/>
    <property type="match status" value="1"/>
</dbReference>
<dbReference type="SUPFAM" id="SSF56784">
    <property type="entry name" value="HAD-like"/>
    <property type="match status" value="1"/>
</dbReference>
<evidence type="ECO:0000313" key="1">
    <source>
        <dbReference type="EMBL" id="MFD2841541.1"/>
    </source>
</evidence>
<dbReference type="InterPro" id="IPR036412">
    <property type="entry name" value="HAD-like_sf"/>
</dbReference>
<dbReference type="InterPro" id="IPR051806">
    <property type="entry name" value="HAD-like_SPP"/>
</dbReference>
<dbReference type="InterPro" id="IPR023214">
    <property type="entry name" value="HAD_sf"/>
</dbReference>
<sequence>MRDSVLPNHPGLSHSTPNLALPTPGEAFADHAFDAVLFDMDGTLINSIPIAERCWGIWMQEYGYPADHFHQFHGTPAKAIAELLLPEEEWERGFQRIVDLEMNETDGIIVLPGTTDALAAIPPQARAIVTSCTRGLALLRLNVTGLDMPTLVCADDVERGKPYPDPYLRGAQLLGVDPSRCLVVEDAPSGLRAGRVAGAKTIAVPGTNALEDLDADAYAQGLDRIEFVWDASAKQITVRDRMAGTD</sequence>
<proteinExistence type="predicted"/>
<dbReference type="NCBIfam" id="TIGR01509">
    <property type="entry name" value="HAD-SF-IA-v3"/>
    <property type="match status" value="1"/>
</dbReference>
<keyword evidence="1" id="KW-0378">Hydrolase</keyword>
<dbReference type="SFLD" id="SFLDG01129">
    <property type="entry name" value="C1.5:_HAD__Beta-PGM__Phosphata"/>
    <property type="match status" value="1"/>
</dbReference>
<dbReference type="SFLD" id="SFLDS00003">
    <property type="entry name" value="Haloacid_Dehalogenase"/>
    <property type="match status" value="1"/>
</dbReference>
<dbReference type="Proteomes" id="UP001597391">
    <property type="component" value="Unassembled WGS sequence"/>
</dbReference>
<dbReference type="PANTHER" id="PTHR43481">
    <property type="entry name" value="FRUCTOSE-1-PHOSPHATE PHOSPHATASE"/>
    <property type="match status" value="1"/>
</dbReference>
<dbReference type="Gene3D" id="3.40.50.1000">
    <property type="entry name" value="HAD superfamily/HAD-like"/>
    <property type="match status" value="1"/>
</dbReference>
<comment type="caution">
    <text evidence="1">The sequence shown here is derived from an EMBL/GenBank/DDBJ whole genome shotgun (WGS) entry which is preliminary data.</text>
</comment>
<reference evidence="2" key="1">
    <citation type="journal article" date="2019" name="Int. J. Syst. Evol. Microbiol.">
        <title>The Global Catalogue of Microorganisms (GCM) 10K type strain sequencing project: providing services to taxonomists for standard genome sequencing and annotation.</title>
        <authorList>
            <consortium name="The Broad Institute Genomics Platform"/>
            <consortium name="The Broad Institute Genome Sequencing Center for Infectious Disease"/>
            <person name="Wu L."/>
            <person name="Ma J."/>
        </authorList>
    </citation>
    <scope>NUCLEOTIDE SEQUENCE [LARGE SCALE GENOMIC DNA]</scope>
    <source>
        <strain evidence="2">KCTC 33576</strain>
    </source>
</reference>
<dbReference type="EMBL" id="JBHUOP010000006">
    <property type="protein sequence ID" value="MFD2841541.1"/>
    <property type="molecule type" value="Genomic_DNA"/>
</dbReference>
<dbReference type="Pfam" id="PF13419">
    <property type="entry name" value="HAD_2"/>
    <property type="match status" value="1"/>
</dbReference>
<keyword evidence="2" id="KW-1185">Reference proteome</keyword>
<dbReference type="Gene3D" id="1.10.150.240">
    <property type="entry name" value="Putative phosphatase, domain 2"/>
    <property type="match status" value="1"/>
</dbReference>
<gene>
    <name evidence="1" type="ORF">ACFSYH_13325</name>
</gene>
<dbReference type="InterPro" id="IPR041492">
    <property type="entry name" value="HAD_2"/>
</dbReference>
<accession>A0ABW5XJT6</accession>
<evidence type="ECO:0000313" key="2">
    <source>
        <dbReference type="Proteomes" id="UP001597391"/>
    </source>
</evidence>
<organism evidence="1 2">
    <name type="scientific">Populibacterium corticicola</name>
    <dbReference type="NCBI Taxonomy" id="1812826"/>
    <lineage>
        <taxon>Bacteria</taxon>
        <taxon>Bacillati</taxon>
        <taxon>Actinomycetota</taxon>
        <taxon>Actinomycetes</taxon>
        <taxon>Micrococcales</taxon>
        <taxon>Jonesiaceae</taxon>
        <taxon>Populibacterium</taxon>
    </lineage>
</organism>